<dbReference type="Proteomes" id="UP000237271">
    <property type="component" value="Unassembled WGS sequence"/>
</dbReference>
<dbReference type="EMBL" id="NCKW01003900">
    <property type="protein sequence ID" value="POM75316.1"/>
    <property type="molecule type" value="Genomic_DNA"/>
</dbReference>
<reference evidence="2 3" key="1">
    <citation type="journal article" date="2017" name="Genome Biol. Evol.">
        <title>Phytophthora megakarya and P. palmivora, closely related causal agents of cacao black pod rot, underwent increases in genome sizes and gene numbers by different mechanisms.</title>
        <authorList>
            <person name="Ali S.S."/>
            <person name="Shao J."/>
            <person name="Lary D.J."/>
            <person name="Kronmiller B."/>
            <person name="Shen D."/>
            <person name="Strem M.D."/>
            <person name="Amoako-Attah I."/>
            <person name="Akrofi A.Y."/>
            <person name="Begoude B.A."/>
            <person name="Ten Hoopen G.M."/>
            <person name="Coulibaly K."/>
            <person name="Kebe B.I."/>
            <person name="Melnick R.L."/>
            <person name="Guiltinan M.J."/>
            <person name="Tyler B.M."/>
            <person name="Meinhardt L.W."/>
            <person name="Bailey B.A."/>
        </authorList>
    </citation>
    <scope>NUCLEOTIDE SEQUENCE [LARGE SCALE GENOMIC DNA]</scope>
    <source>
        <strain evidence="3">sbr112.9</strain>
    </source>
</reference>
<keyword evidence="3" id="KW-1185">Reference proteome</keyword>
<evidence type="ECO:0000259" key="1">
    <source>
        <dbReference type="Pfam" id="PF10551"/>
    </source>
</evidence>
<dbReference type="InterPro" id="IPR018289">
    <property type="entry name" value="MULE_transposase_dom"/>
</dbReference>
<proteinExistence type="predicted"/>
<name>A0A2P4YBX7_9STRA</name>
<evidence type="ECO:0000313" key="3">
    <source>
        <dbReference type="Proteomes" id="UP000237271"/>
    </source>
</evidence>
<comment type="caution">
    <text evidence="2">The sequence shown here is derived from an EMBL/GenBank/DDBJ whole genome shotgun (WGS) entry which is preliminary data.</text>
</comment>
<dbReference type="Pfam" id="PF10551">
    <property type="entry name" value="MULE"/>
    <property type="match status" value="1"/>
</dbReference>
<gene>
    <name evidence="2" type="ORF">PHPALM_7596</name>
</gene>
<organism evidence="2 3">
    <name type="scientific">Phytophthora palmivora</name>
    <dbReference type="NCBI Taxonomy" id="4796"/>
    <lineage>
        <taxon>Eukaryota</taxon>
        <taxon>Sar</taxon>
        <taxon>Stramenopiles</taxon>
        <taxon>Oomycota</taxon>
        <taxon>Peronosporomycetes</taxon>
        <taxon>Peronosporales</taxon>
        <taxon>Peronosporaceae</taxon>
        <taxon>Phytophthora</taxon>
    </lineage>
</organism>
<evidence type="ECO:0000313" key="2">
    <source>
        <dbReference type="EMBL" id="POM75316.1"/>
    </source>
</evidence>
<dbReference type="PANTHER" id="PTHR47160">
    <property type="entry name" value="PUTATIVE-RELATED"/>
    <property type="match status" value="1"/>
</dbReference>
<dbReference type="PANTHER" id="PTHR47160:SF5">
    <property type="entry name" value="MULE TRANSPOSASE DOMAIN-CONTAINING PROTEIN"/>
    <property type="match status" value="1"/>
</dbReference>
<protein>
    <recommendedName>
        <fullName evidence="1">MULE transposase domain-containing protein</fullName>
    </recommendedName>
</protein>
<sequence>MTEAQGVPTYDTDERSTCHYLGFKYARSWTSSNGCRGALEFTIAAMEWPPTRLHSCRNNVVAGTIVDVTADMRSAADRLAIASVARPARQIWEELRSLYYADDNPSVVRGLSETQVVSRIYRARRLHYSGNVHGAIEIPPLSLVLNEPVSFFQFHSVTANSQDVSSPNRLIGWAHPALLNLLRYNNTTLFVDGTFRCVPRGFVQCVILMVHDRASGIFVPAFYVLSTYRTSDSYWDIIHHVVQATDQRLSPAEVICDFEAGLMDAVQTQFPDAMVVGCLFH</sequence>
<feature type="domain" description="MULE transposase" evidence="1">
    <location>
        <begin position="189"/>
        <end position="281"/>
    </location>
</feature>
<dbReference type="AlphaFoldDB" id="A0A2P4YBX7"/>
<accession>A0A2P4YBX7</accession>
<dbReference type="OrthoDB" id="123622at2759"/>